<name>H8H2S9_DEIGI</name>
<evidence type="ECO:0000313" key="2">
    <source>
        <dbReference type="EMBL" id="AFD27825.1"/>
    </source>
</evidence>
<gene>
    <name evidence="2" type="ordered locus">DGo_PC0034</name>
</gene>
<evidence type="ECO:0000256" key="1">
    <source>
        <dbReference type="SAM" id="MobiDB-lite"/>
    </source>
</evidence>
<dbReference type="HOGENOM" id="CLU_3167156_0_0_0"/>
<evidence type="ECO:0000313" key="3">
    <source>
        <dbReference type="Proteomes" id="UP000007575"/>
    </source>
</evidence>
<dbReference type="Proteomes" id="UP000007575">
    <property type="component" value="Plasmid P3"/>
</dbReference>
<keyword evidence="2" id="KW-0614">Plasmid</keyword>
<organism evidence="2 3">
    <name type="scientific">Deinococcus gobiensis (strain DSM 21396 / JCM 16679 / CGMCC 1.7299 / I-0)</name>
    <dbReference type="NCBI Taxonomy" id="745776"/>
    <lineage>
        <taxon>Bacteria</taxon>
        <taxon>Thermotogati</taxon>
        <taxon>Deinococcota</taxon>
        <taxon>Deinococci</taxon>
        <taxon>Deinococcales</taxon>
        <taxon>Deinococcaceae</taxon>
        <taxon>Deinococcus</taxon>
    </lineage>
</organism>
<dbReference type="KEGG" id="dgo:DGo_PC0034"/>
<dbReference type="EMBL" id="CP002194">
    <property type="protein sequence ID" value="AFD27825.1"/>
    <property type="molecule type" value="Genomic_DNA"/>
</dbReference>
<dbReference type="AlphaFoldDB" id="H8H2S9"/>
<accession>H8H2S9</accession>
<keyword evidence="3" id="KW-1185">Reference proteome</keyword>
<proteinExistence type="predicted"/>
<protein>
    <submittedName>
        <fullName evidence="2">Uncharacterized protein</fullName>
    </submittedName>
</protein>
<sequence>MGHALSLLGEGVRRTRKRGTMTSSGEGWRDGKFGTGIDRENLLFDNR</sequence>
<feature type="region of interest" description="Disordered" evidence="1">
    <location>
        <begin position="1"/>
        <end position="33"/>
    </location>
</feature>
<geneLocation type="plasmid" evidence="2 3">
    <name>P3</name>
</geneLocation>
<reference evidence="2 3" key="1">
    <citation type="journal article" date="2012" name="PLoS ONE">
        <title>Genome sequence and transcriptome analysis of the radioresistant bacterium Deinococcus gobiensis: insights into the extreme environmental adaptations.</title>
        <authorList>
            <person name="Yuan M."/>
            <person name="Chen M."/>
            <person name="Zhang W."/>
            <person name="Lu W."/>
            <person name="Wang J."/>
            <person name="Yang M."/>
            <person name="Zhao P."/>
            <person name="Tang R."/>
            <person name="Li X."/>
            <person name="Hao Y."/>
            <person name="Zhou Z."/>
            <person name="Zhan Y."/>
            <person name="Yu H."/>
            <person name="Teng C."/>
            <person name="Yan Y."/>
            <person name="Ping S."/>
            <person name="Wang Y."/>
            <person name="Lin M."/>
        </authorList>
    </citation>
    <scope>NUCLEOTIDE SEQUENCE [LARGE SCALE GENOMIC DNA]</scope>
    <source>
        <strain evidence="3">DSM 21396 / JCM 16679 / CGMCC 1.7299 / I-0</strain>
        <plasmid evidence="2">P3</plasmid>
    </source>
</reference>